<accession>A0A6G1P7D6</accession>
<gene>
    <name evidence="4" type="ORF">EXN66_Car001814</name>
</gene>
<evidence type="ECO:0000313" key="5">
    <source>
        <dbReference type="Proteomes" id="UP000503349"/>
    </source>
</evidence>
<dbReference type="EMBL" id="CM015713">
    <property type="protein sequence ID" value="KAF3686142.1"/>
    <property type="molecule type" value="Genomic_DNA"/>
</dbReference>
<dbReference type="InterPro" id="IPR048997">
    <property type="entry name" value="Stonustoxin-like_helical"/>
</dbReference>
<dbReference type="InterPro" id="IPR052090">
    <property type="entry name" value="Cytolytic_pore-forming_toxin"/>
</dbReference>
<evidence type="ECO:0000259" key="1">
    <source>
        <dbReference type="Pfam" id="PF18078"/>
    </source>
</evidence>
<sequence length="494" mass="56094">METITVASLGRPFYPGMLYDCRHDSLVPGLTLWDRDQLLKHLEERPHCYSDFDIVTSDSTEDKSHALNVDASLKASFLSGMVEVEGSGKYMKNSKTSKNQARVTLKYEATTKFQELSMDHLGADNLKHLDILQKGVATHVVTAVLYGAQAFFVFDREVSNDEDIKTISGQLEIAVKNLPSISIQGKGSISLEEKDITAVEKFSCKYHGDFLLETNPVTYQDAVQVYLSLPKLLEAKKGNVVPLKVWLLPLTYFDVSATKLVHQISTYLVCEAQKVLENITDLEVRCNDAMKTTIAQQFPEISKNLKIFKDLCFYLKVKFQRTLANKLPSIREGNEDEDELVEVLVGYQSFFNKTNLNKWMDCQEREIDTLKSITIMMENIKIVLSESDLNKEILSAENVRCFVFTSEGSESYLSTLLKHLHDRADLENPKPYNVTDTKWFFSPDVFNEVKQKARKFTDDNKDDVKRLVVALMDENGEKGAKIQHYADGVLTEVN</sequence>
<evidence type="ECO:0000259" key="3">
    <source>
        <dbReference type="Pfam" id="PF24674"/>
    </source>
</evidence>
<organism evidence="4 5">
    <name type="scientific">Channa argus</name>
    <name type="common">Northern snakehead</name>
    <name type="synonym">Ophicephalus argus</name>
    <dbReference type="NCBI Taxonomy" id="215402"/>
    <lineage>
        <taxon>Eukaryota</taxon>
        <taxon>Metazoa</taxon>
        <taxon>Chordata</taxon>
        <taxon>Craniata</taxon>
        <taxon>Vertebrata</taxon>
        <taxon>Euteleostomi</taxon>
        <taxon>Actinopterygii</taxon>
        <taxon>Neopterygii</taxon>
        <taxon>Teleostei</taxon>
        <taxon>Neoteleostei</taxon>
        <taxon>Acanthomorphata</taxon>
        <taxon>Anabantaria</taxon>
        <taxon>Anabantiformes</taxon>
        <taxon>Channoidei</taxon>
        <taxon>Channidae</taxon>
        <taxon>Channa</taxon>
    </lineage>
</organism>
<dbReference type="Pfam" id="PF24674">
    <property type="entry name" value="MACPF_SNTX"/>
    <property type="match status" value="1"/>
</dbReference>
<name>A0A6G1P7D6_CHAAH</name>
<feature type="domain" description="Stonustoxin-like helical" evidence="2">
    <location>
        <begin position="274"/>
        <end position="368"/>
    </location>
</feature>
<dbReference type="Pfam" id="PF18078">
    <property type="entry name" value="Thioredoxin_11"/>
    <property type="match status" value="1"/>
</dbReference>
<dbReference type="InterPro" id="IPR056072">
    <property type="entry name" value="SNTX_MACPF/CDC-like_dom"/>
</dbReference>
<dbReference type="PANTHER" id="PTHR31594">
    <property type="entry name" value="AIG1-TYPE G DOMAIN-CONTAINING PROTEIN"/>
    <property type="match status" value="1"/>
</dbReference>
<feature type="domain" description="SNTX thioredoxin-like" evidence="1">
    <location>
        <begin position="379"/>
        <end position="492"/>
    </location>
</feature>
<dbReference type="AlphaFoldDB" id="A0A6G1P7D6"/>
<reference evidence="4 5" key="1">
    <citation type="submission" date="2019-02" db="EMBL/GenBank/DDBJ databases">
        <title>Opniocepnalus argus genome.</title>
        <authorList>
            <person name="Zhou C."/>
            <person name="Xiao S."/>
        </authorList>
    </citation>
    <scope>NUCLEOTIDE SEQUENCE [LARGE SCALE GENOMIC DNA]</scope>
    <source>
        <strain evidence="4">OARG1902GOOAL</strain>
        <tissue evidence="4">Muscle</tissue>
    </source>
</reference>
<dbReference type="Proteomes" id="UP000503349">
    <property type="component" value="Chromosome 2"/>
</dbReference>
<dbReference type="Pfam" id="PF21109">
    <property type="entry name" value="Stonustoxin_helical"/>
    <property type="match status" value="1"/>
</dbReference>
<dbReference type="PANTHER" id="PTHR31594:SF16">
    <property type="entry name" value="SI:CH211-281L24.3"/>
    <property type="match status" value="1"/>
</dbReference>
<evidence type="ECO:0000259" key="2">
    <source>
        <dbReference type="Pfam" id="PF21109"/>
    </source>
</evidence>
<dbReference type="InterPro" id="IPR040581">
    <property type="entry name" value="Thioredoxin_11"/>
</dbReference>
<reference evidence="5" key="2">
    <citation type="submission" date="2019-02" db="EMBL/GenBank/DDBJ databases">
        <title>Opniocepnalus argus Var Kimnra genome.</title>
        <authorList>
            <person name="Zhou C."/>
            <person name="Xiao S."/>
        </authorList>
    </citation>
    <scope>NUCLEOTIDE SEQUENCE [LARGE SCALE GENOMIC DNA]</scope>
</reference>
<feature type="domain" description="SNTX MACPF/CDC-like" evidence="3">
    <location>
        <begin position="44"/>
        <end position="222"/>
    </location>
</feature>
<proteinExistence type="predicted"/>
<keyword evidence="5" id="KW-1185">Reference proteome</keyword>
<evidence type="ECO:0000313" key="4">
    <source>
        <dbReference type="EMBL" id="KAF3686142.1"/>
    </source>
</evidence>
<protein>
    <submittedName>
        <fullName evidence="4">Neoverrucotoxin subunit alpha</fullName>
    </submittedName>
</protein>